<dbReference type="GO" id="GO:0097367">
    <property type="term" value="F:carbohydrate derivative binding"/>
    <property type="evidence" value="ECO:0007669"/>
    <property type="project" value="InterPro"/>
</dbReference>
<dbReference type="InterPro" id="IPR046348">
    <property type="entry name" value="SIS_dom_sf"/>
</dbReference>
<sequence length="192" mass="20511">MGRSVEEYVKGYVAETVASVTAPYLVEGIERLTELFAKARKDGSTIFFFGNGGSASTGSHLANDLAKLTIAPGQPRFRCLSLSDPVPTLLAWANDLAYAEVYAEQLKNLGRPGDLAVGISGSGNSPNVLRGLEEARKLGMGTVGLIGMGGGKQKALCDLSLVVPSQNMQHIEDTHLIVGHLLCSYFRDERSR</sequence>
<dbReference type="PANTHER" id="PTHR30390:SF8">
    <property type="entry name" value="SUGAR ISOMERASE (SIS)"/>
    <property type="match status" value="1"/>
</dbReference>
<reference evidence="2" key="1">
    <citation type="submission" date="2013-08" db="EMBL/GenBank/DDBJ databases">
        <authorList>
            <person name="Mendez C."/>
            <person name="Richter M."/>
            <person name="Ferrer M."/>
            <person name="Sanchez J."/>
        </authorList>
    </citation>
    <scope>NUCLEOTIDE SEQUENCE</scope>
</reference>
<organism evidence="2">
    <name type="scientific">mine drainage metagenome</name>
    <dbReference type="NCBI Taxonomy" id="410659"/>
    <lineage>
        <taxon>unclassified sequences</taxon>
        <taxon>metagenomes</taxon>
        <taxon>ecological metagenomes</taxon>
    </lineage>
</organism>
<dbReference type="CDD" id="cd05006">
    <property type="entry name" value="SIS_GmhA"/>
    <property type="match status" value="1"/>
</dbReference>
<evidence type="ECO:0000259" key="1">
    <source>
        <dbReference type="PROSITE" id="PS51464"/>
    </source>
</evidence>
<protein>
    <submittedName>
        <fullName evidence="2">Sugar isomerase (SIS)</fullName>
    </submittedName>
</protein>
<keyword evidence="2" id="KW-0413">Isomerase</keyword>
<dbReference type="GO" id="GO:0016853">
    <property type="term" value="F:isomerase activity"/>
    <property type="evidence" value="ECO:0007669"/>
    <property type="project" value="UniProtKB-KW"/>
</dbReference>
<dbReference type="AlphaFoldDB" id="T1AVP9"/>
<name>T1AVP9_9ZZZZ</name>
<dbReference type="PROSITE" id="PS51464">
    <property type="entry name" value="SIS"/>
    <property type="match status" value="1"/>
</dbReference>
<dbReference type="Gene3D" id="3.40.50.10490">
    <property type="entry name" value="Glucose-6-phosphate isomerase like protein, domain 1"/>
    <property type="match status" value="1"/>
</dbReference>
<reference evidence="2" key="2">
    <citation type="journal article" date="2014" name="ISME J.">
        <title>Microbial stratification in low pH oxic and suboxic macroscopic growths along an acid mine drainage.</title>
        <authorList>
            <person name="Mendez-Garcia C."/>
            <person name="Mesa V."/>
            <person name="Sprenger R.R."/>
            <person name="Richter M."/>
            <person name="Diez M.S."/>
            <person name="Solano J."/>
            <person name="Bargiela R."/>
            <person name="Golyshina O.V."/>
            <person name="Manteca A."/>
            <person name="Ramos J.L."/>
            <person name="Gallego J.R."/>
            <person name="Llorente I."/>
            <person name="Martins Dos Santos V.A."/>
            <person name="Jensen O.N."/>
            <person name="Pelaez A.I."/>
            <person name="Sanchez J."/>
            <person name="Ferrer M."/>
        </authorList>
    </citation>
    <scope>NUCLEOTIDE SEQUENCE</scope>
</reference>
<dbReference type="GO" id="GO:1901135">
    <property type="term" value="P:carbohydrate derivative metabolic process"/>
    <property type="evidence" value="ECO:0007669"/>
    <property type="project" value="InterPro"/>
</dbReference>
<comment type="caution">
    <text evidence="2">The sequence shown here is derived from an EMBL/GenBank/DDBJ whole genome shotgun (WGS) entry which is preliminary data.</text>
</comment>
<dbReference type="Pfam" id="PF13580">
    <property type="entry name" value="SIS_2"/>
    <property type="match status" value="1"/>
</dbReference>
<evidence type="ECO:0000313" key="2">
    <source>
        <dbReference type="EMBL" id="EQD44819.1"/>
    </source>
</evidence>
<dbReference type="PANTHER" id="PTHR30390">
    <property type="entry name" value="SEDOHEPTULOSE 7-PHOSPHATE ISOMERASE / DNAA INITIATOR-ASSOCIATING FACTOR FOR REPLICATION INITIATION"/>
    <property type="match status" value="1"/>
</dbReference>
<dbReference type="InterPro" id="IPR001347">
    <property type="entry name" value="SIS_dom"/>
</dbReference>
<dbReference type="SUPFAM" id="SSF53697">
    <property type="entry name" value="SIS domain"/>
    <property type="match status" value="1"/>
</dbReference>
<dbReference type="InterPro" id="IPR035461">
    <property type="entry name" value="GmhA/DiaA"/>
</dbReference>
<dbReference type="EMBL" id="AUZY01008796">
    <property type="protein sequence ID" value="EQD44819.1"/>
    <property type="molecule type" value="Genomic_DNA"/>
</dbReference>
<gene>
    <name evidence="2" type="ORF">B1B_13355</name>
</gene>
<dbReference type="InterPro" id="IPR050099">
    <property type="entry name" value="SIS_GmhA/DiaA_subfam"/>
</dbReference>
<feature type="domain" description="SIS" evidence="1">
    <location>
        <begin position="32"/>
        <end position="192"/>
    </location>
</feature>
<accession>T1AVP9</accession>
<proteinExistence type="predicted"/>